<reference evidence="2" key="1">
    <citation type="journal article" date="2013" name="Science">
        <title>The Amborella genome and the evolution of flowering plants.</title>
        <authorList>
            <consortium name="Amborella Genome Project"/>
        </authorList>
    </citation>
    <scope>NUCLEOTIDE SEQUENCE [LARGE SCALE GENOMIC DNA]</scope>
</reference>
<dbReference type="EMBL" id="KI394757">
    <property type="protein sequence ID" value="ERN01650.1"/>
    <property type="molecule type" value="Genomic_DNA"/>
</dbReference>
<protein>
    <submittedName>
        <fullName evidence="1">Uncharacterized protein</fullName>
    </submittedName>
</protein>
<feature type="non-terminal residue" evidence="1">
    <location>
        <position position="141"/>
    </location>
</feature>
<dbReference type="HOGENOM" id="CLU_1830272_0_0_1"/>
<organism evidence="1 2">
    <name type="scientific">Amborella trichopoda</name>
    <dbReference type="NCBI Taxonomy" id="13333"/>
    <lineage>
        <taxon>Eukaryota</taxon>
        <taxon>Viridiplantae</taxon>
        <taxon>Streptophyta</taxon>
        <taxon>Embryophyta</taxon>
        <taxon>Tracheophyta</taxon>
        <taxon>Spermatophyta</taxon>
        <taxon>Magnoliopsida</taxon>
        <taxon>Amborellales</taxon>
        <taxon>Amborellaceae</taxon>
        <taxon>Amborella</taxon>
    </lineage>
</organism>
<sequence>MSKTCVQKSSYSLPASDDMKVAFHPADSGSSIGSGSKAPEVIKEKHGRYFLFLRNKESIVKKEGWVCNELSRYRLDNKDLQSAELAFADAIQAFMEVLDFSNVVLINCNLGHGRRALAESMESPSLASQKRPKWWNELCWS</sequence>
<dbReference type="Gramene" id="ERN01650">
    <property type="protein sequence ID" value="ERN01650"/>
    <property type="gene ID" value="AMTR_s00090p00110300"/>
</dbReference>
<evidence type="ECO:0000313" key="1">
    <source>
        <dbReference type="EMBL" id="ERN01650.1"/>
    </source>
</evidence>
<keyword evidence="2" id="KW-1185">Reference proteome</keyword>
<dbReference type="PANTHER" id="PTHR15000">
    <property type="entry name" value="ERYTHROID DIFFERENTIATION-RELATED FACTOR 1"/>
    <property type="match status" value="1"/>
</dbReference>
<dbReference type="AlphaFoldDB" id="W1P3W8"/>
<proteinExistence type="predicted"/>
<dbReference type="Proteomes" id="UP000017836">
    <property type="component" value="Unassembled WGS sequence"/>
</dbReference>
<name>W1P3W8_AMBTC</name>
<accession>W1P3W8</accession>
<dbReference type="PANTHER" id="PTHR15000:SF1">
    <property type="entry name" value="ERYTHROID DIFFERENTIATION-RELATED FACTOR 1"/>
    <property type="match status" value="1"/>
</dbReference>
<gene>
    <name evidence="1" type="ORF">AMTR_s00090p00110300</name>
</gene>
<evidence type="ECO:0000313" key="2">
    <source>
        <dbReference type="Proteomes" id="UP000017836"/>
    </source>
</evidence>